<protein>
    <recommendedName>
        <fullName evidence="4">Peptidase A1 domain-containing protein</fullName>
    </recommendedName>
</protein>
<reference evidence="5" key="1">
    <citation type="submission" date="2021-01" db="EMBL/GenBank/DDBJ databases">
        <authorList>
            <person name="Corre E."/>
            <person name="Pelletier E."/>
            <person name="Niang G."/>
            <person name="Scheremetjew M."/>
            <person name="Finn R."/>
            <person name="Kale V."/>
            <person name="Holt S."/>
            <person name="Cochrane G."/>
            <person name="Meng A."/>
            <person name="Brown T."/>
            <person name="Cohen L."/>
        </authorList>
    </citation>
    <scope>NUCLEOTIDE SEQUENCE</scope>
    <source>
        <strain evidence="5">CCMP 2712</strain>
    </source>
</reference>
<feature type="domain" description="Peptidase A1" evidence="4">
    <location>
        <begin position="1"/>
        <end position="306"/>
    </location>
</feature>
<keyword evidence="2" id="KW-0472">Membrane</keyword>
<evidence type="ECO:0000313" key="5">
    <source>
        <dbReference type="EMBL" id="CAE2320673.1"/>
    </source>
</evidence>
<feature type="signal peptide" evidence="3">
    <location>
        <begin position="1"/>
        <end position="20"/>
    </location>
</feature>
<proteinExistence type="inferred from homology"/>
<accession>A0A7S4UCI7</accession>
<dbReference type="PROSITE" id="PS51767">
    <property type="entry name" value="PEPTIDASE_A1"/>
    <property type="match status" value="2"/>
</dbReference>
<evidence type="ECO:0000256" key="1">
    <source>
        <dbReference type="ARBA" id="ARBA00007447"/>
    </source>
</evidence>
<dbReference type="AlphaFoldDB" id="A0A7S4UCI7"/>
<dbReference type="InterPro" id="IPR034164">
    <property type="entry name" value="Pepsin-like_dom"/>
</dbReference>
<dbReference type="PANTHER" id="PTHR47966">
    <property type="entry name" value="BETA-SITE APP-CLEAVING ENZYME, ISOFORM A-RELATED"/>
    <property type="match status" value="1"/>
</dbReference>
<gene>
    <name evidence="5" type="ORF">GTHE00462_LOCUS27042</name>
</gene>
<evidence type="ECO:0000256" key="2">
    <source>
        <dbReference type="SAM" id="Phobius"/>
    </source>
</evidence>
<comment type="similarity">
    <text evidence="1">Belongs to the peptidase A1 family.</text>
</comment>
<dbReference type="GO" id="GO:0006508">
    <property type="term" value="P:proteolysis"/>
    <property type="evidence" value="ECO:0007669"/>
    <property type="project" value="InterPro"/>
</dbReference>
<keyword evidence="2" id="KW-0812">Transmembrane</keyword>
<dbReference type="InterPro" id="IPR021109">
    <property type="entry name" value="Peptidase_aspartic_dom_sf"/>
</dbReference>
<feature type="chain" id="PRO_5031543927" description="Peptidase A1 domain-containing protein" evidence="3">
    <location>
        <begin position="21"/>
        <end position="475"/>
    </location>
</feature>
<dbReference type="InterPro" id="IPR033121">
    <property type="entry name" value="PEPTIDASE_A1"/>
</dbReference>
<organism evidence="5">
    <name type="scientific">Guillardia theta</name>
    <name type="common">Cryptophyte</name>
    <name type="synonym">Cryptomonas phi</name>
    <dbReference type="NCBI Taxonomy" id="55529"/>
    <lineage>
        <taxon>Eukaryota</taxon>
        <taxon>Cryptophyceae</taxon>
        <taxon>Pyrenomonadales</taxon>
        <taxon>Geminigeraceae</taxon>
        <taxon>Guillardia</taxon>
    </lineage>
</organism>
<dbReference type="EMBL" id="HBKN01034751">
    <property type="protein sequence ID" value="CAE2320673.1"/>
    <property type="molecule type" value="Transcribed_RNA"/>
</dbReference>
<dbReference type="PANTHER" id="PTHR47966:SF51">
    <property type="entry name" value="BETA-SITE APP-CLEAVING ENZYME, ISOFORM A-RELATED"/>
    <property type="match status" value="1"/>
</dbReference>
<dbReference type="PRINTS" id="PR00792">
    <property type="entry name" value="PEPSIN"/>
</dbReference>
<dbReference type="SUPFAM" id="SSF50630">
    <property type="entry name" value="Acid proteases"/>
    <property type="match status" value="2"/>
</dbReference>
<feature type="domain" description="Peptidase A1" evidence="4">
    <location>
        <begin position="367"/>
        <end position="475"/>
    </location>
</feature>
<sequence length="475" mass="52866">MARGTVRALVLVGLVGAGTSFHTPYKPEQSRHFDVTKSSTFNPITEKVFDLHYADGSHLRGFNGVDQVWLGDYKCTAPFGVITDCNSPDFNGVDGILGFGLPKSGEEGRELPTPILFAMTDQENKMSNARDLTRKFSFFSTDIDAEVQLGGYDPSTTVGEMWYTPCLSENDFIVGVTSLRFGQSYDTSTELLKFSDPMDEPYLPSIMDSGTSCLVMPGDTLGGKLRNVPFNDFTNLWEEGKSFWLGIGGREWQVPFSSWFLARTNQTCVQPSPAGMQGLLIGDVFFRSFMVEFDMTQRERPIIGIAPLNLKYNPVRNPQLGAFELHHAPITKLQLLRGEETMFPAEHTERLTQVDQIPIFNKKGTQYFMDVGVGTPKQPFTVIFDTGSAVFGVFVVKHDLPMSIRAQLPDDMISTSLYMLEQKSSSTATLPLAGVTNTKFAAGVVIFNLCMVALVLIYRRKRRSVQYDTISHDDC</sequence>
<feature type="transmembrane region" description="Helical" evidence="2">
    <location>
        <begin position="440"/>
        <end position="458"/>
    </location>
</feature>
<keyword evidence="3" id="KW-0732">Signal</keyword>
<dbReference type="Gene3D" id="2.40.70.10">
    <property type="entry name" value="Acid Proteases"/>
    <property type="match status" value="3"/>
</dbReference>
<dbReference type="Pfam" id="PF00026">
    <property type="entry name" value="Asp"/>
    <property type="match status" value="2"/>
</dbReference>
<dbReference type="CDD" id="cd05471">
    <property type="entry name" value="pepsin_like"/>
    <property type="match status" value="1"/>
</dbReference>
<evidence type="ECO:0000259" key="4">
    <source>
        <dbReference type="PROSITE" id="PS51767"/>
    </source>
</evidence>
<evidence type="ECO:0000256" key="3">
    <source>
        <dbReference type="SAM" id="SignalP"/>
    </source>
</evidence>
<keyword evidence="2" id="KW-1133">Transmembrane helix</keyword>
<dbReference type="GO" id="GO:0004190">
    <property type="term" value="F:aspartic-type endopeptidase activity"/>
    <property type="evidence" value="ECO:0007669"/>
    <property type="project" value="InterPro"/>
</dbReference>
<name>A0A7S4UCI7_GUITH</name>
<dbReference type="InterPro" id="IPR001461">
    <property type="entry name" value="Aspartic_peptidase_A1"/>
</dbReference>